<dbReference type="OrthoDB" id="9780595at2"/>
<dbReference type="PANTHER" id="PTHR43162:SF1">
    <property type="entry name" value="PRESTALK A DIFFERENTIATION PROTEIN A"/>
    <property type="match status" value="1"/>
</dbReference>
<dbReference type="InterPro" id="IPR008030">
    <property type="entry name" value="NmrA-like"/>
</dbReference>
<gene>
    <name evidence="2" type="ORF">EHT87_02400</name>
</gene>
<dbReference type="Gene3D" id="3.90.25.10">
    <property type="entry name" value="UDP-galactose 4-epimerase, domain 1"/>
    <property type="match status" value="1"/>
</dbReference>
<organism evidence="2 3">
    <name type="scientific">Larkinella knui</name>
    <dbReference type="NCBI Taxonomy" id="2025310"/>
    <lineage>
        <taxon>Bacteria</taxon>
        <taxon>Pseudomonadati</taxon>
        <taxon>Bacteroidota</taxon>
        <taxon>Cytophagia</taxon>
        <taxon>Cytophagales</taxon>
        <taxon>Spirosomataceae</taxon>
        <taxon>Larkinella</taxon>
    </lineage>
</organism>
<protein>
    <submittedName>
        <fullName evidence="2">SDR family oxidoreductase</fullName>
    </submittedName>
</protein>
<dbReference type="Pfam" id="PF05368">
    <property type="entry name" value="NmrA"/>
    <property type="match status" value="1"/>
</dbReference>
<accession>A0A3P1CUX3</accession>
<feature type="domain" description="NmrA-like" evidence="1">
    <location>
        <begin position="8"/>
        <end position="270"/>
    </location>
</feature>
<dbReference type="Gene3D" id="3.40.50.720">
    <property type="entry name" value="NAD(P)-binding Rossmann-like Domain"/>
    <property type="match status" value="1"/>
</dbReference>
<dbReference type="CDD" id="cd05269">
    <property type="entry name" value="TMR_SDR_a"/>
    <property type="match status" value="1"/>
</dbReference>
<evidence type="ECO:0000259" key="1">
    <source>
        <dbReference type="Pfam" id="PF05368"/>
    </source>
</evidence>
<dbReference type="SUPFAM" id="SSF51735">
    <property type="entry name" value="NAD(P)-binding Rossmann-fold domains"/>
    <property type="match status" value="1"/>
</dbReference>
<proteinExistence type="predicted"/>
<evidence type="ECO:0000313" key="3">
    <source>
        <dbReference type="Proteomes" id="UP000274271"/>
    </source>
</evidence>
<evidence type="ECO:0000313" key="2">
    <source>
        <dbReference type="EMBL" id="RRB17152.1"/>
    </source>
</evidence>
<name>A0A3P1CUX3_9BACT</name>
<dbReference type="EMBL" id="RQJP01000001">
    <property type="protein sequence ID" value="RRB17152.1"/>
    <property type="molecule type" value="Genomic_DNA"/>
</dbReference>
<keyword evidence="3" id="KW-1185">Reference proteome</keyword>
<dbReference type="AlphaFoldDB" id="A0A3P1CUX3"/>
<dbReference type="Proteomes" id="UP000274271">
    <property type="component" value="Unassembled WGS sequence"/>
</dbReference>
<dbReference type="PANTHER" id="PTHR43162">
    <property type="match status" value="1"/>
</dbReference>
<reference evidence="2 3" key="1">
    <citation type="submission" date="2018-11" db="EMBL/GenBank/DDBJ databases">
        <authorList>
            <person name="Zhou Z."/>
            <person name="Wang G."/>
        </authorList>
    </citation>
    <scope>NUCLEOTIDE SEQUENCE [LARGE SCALE GENOMIC DNA]</scope>
    <source>
        <strain evidence="2 3">KCTC42998</strain>
    </source>
</reference>
<sequence length="293" mass="31669">MTNSKTPSILITGATGTIGSELATQLAAQGVSFRALVRSLENTQTLAALDGAELVVGDLSDADSLRRALDGIDRAFLLTNSSEQAENLQATFVEMAQRAGVKHLVKLSQFAADLDSPVRFLRYHAAVEQKIRESGLAYTFLRPNLFMQGLFGFRDPIVKQGKFFATAGDAKISLVDSRDIAAVAAEALTAPGHEGKNYDLTGPEAITHQQMAAYLSEGLGKPVFYINVSDADLRQALRSVGFPEWQADGLIEDYAHYARGEASAVSSAIQDVTGKTPRDFRNFVRDYAAVFSE</sequence>
<comment type="caution">
    <text evidence="2">The sequence shown here is derived from an EMBL/GenBank/DDBJ whole genome shotgun (WGS) entry which is preliminary data.</text>
</comment>
<dbReference type="RefSeq" id="WP_124903466.1">
    <property type="nucleotide sequence ID" value="NZ_RQJP01000001.1"/>
</dbReference>
<dbReference type="InterPro" id="IPR036291">
    <property type="entry name" value="NAD(P)-bd_dom_sf"/>
</dbReference>
<dbReference type="InterPro" id="IPR051604">
    <property type="entry name" value="Ergot_Alk_Oxidoreductase"/>
</dbReference>